<dbReference type="InterPro" id="IPR000742">
    <property type="entry name" value="EGF"/>
</dbReference>
<evidence type="ECO:0000256" key="1">
    <source>
        <dbReference type="ARBA" id="ARBA00022536"/>
    </source>
</evidence>
<evidence type="ECO:0000313" key="8">
    <source>
        <dbReference type="Proteomes" id="UP001159427"/>
    </source>
</evidence>
<dbReference type="Pfam" id="PF07645">
    <property type="entry name" value="EGF_CA"/>
    <property type="match status" value="1"/>
</dbReference>
<feature type="non-terminal residue" evidence="7">
    <location>
        <position position="1"/>
    </location>
</feature>
<comment type="caution">
    <text evidence="5">Lacks conserved residue(s) required for the propagation of feature annotation.</text>
</comment>
<dbReference type="InterPro" id="IPR024731">
    <property type="entry name" value="NELL2-like_EGF"/>
</dbReference>
<proteinExistence type="predicted"/>
<name>A0ABN8RQD4_9CNID</name>
<keyword evidence="8" id="KW-1185">Reference proteome</keyword>
<organism evidence="7 8">
    <name type="scientific">Porites evermanni</name>
    <dbReference type="NCBI Taxonomy" id="104178"/>
    <lineage>
        <taxon>Eukaryota</taxon>
        <taxon>Metazoa</taxon>
        <taxon>Cnidaria</taxon>
        <taxon>Anthozoa</taxon>
        <taxon>Hexacorallia</taxon>
        <taxon>Scleractinia</taxon>
        <taxon>Fungiina</taxon>
        <taxon>Poritidae</taxon>
        <taxon>Porites</taxon>
    </lineage>
</organism>
<feature type="domain" description="EGF-like" evidence="6">
    <location>
        <begin position="75"/>
        <end position="115"/>
    </location>
</feature>
<feature type="domain" description="EGF-like" evidence="6">
    <location>
        <begin position="1"/>
        <end position="41"/>
    </location>
</feature>
<dbReference type="PROSITE" id="PS00010">
    <property type="entry name" value="ASX_HYDROXYL"/>
    <property type="match status" value="2"/>
</dbReference>
<dbReference type="SMART" id="SM00179">
    <property type="entry name" value="EGF_CA"/>
    <property type="match status" value="2"/>
</dbReference>
<dbReference type="InterPro" id="IPR001881">
    <property type="entry name" value="EGF-like_Ca-bd_dom"/>
</dbReference>
<keyword evidence="1 5" id="KW-0245">EGF-like domain</keyword>
<dbReference type="SMART" id="SM00181">
    <property type="entry name" value="EGF"/>
    <property type="match status" value="2"/>
</dbReference>
<dbReference type="EMBL" id="CALNXI010001978">
    <property type="protein sequence ID" value="CAH3180750.1"/>
    <property type="molecule type" value="Genomic_DNA"/>
</dbReference>
<evidence type="ECO:0000313" key="7">
    <source>
        <dbReference type="EMBL" id="CAH3180750.1"/>
    </source>
</evidence>
<sequence>DENECEAGTHSCDANAQCSNTIGSFTCACLQGYTGNGLSCSGENEKGFKNHLTTFQLQTVRCLCFYGKRQWIFTDINECTTSAHDCHAEAVCSNTDGSFTCNCNQGYTGDGEDCAGRFSIYV</sequence>
<dbReference type="Pfam" id="PF12947">
    <property type="entry name" value="EGF_3"/>
    <property type="match status" value="1"/>
</dbReference>
<accession>A0ABN8RQD4</accession>
<evidence type="ECO:0000256" key="4">
    <source>
        <dbReference type="ARBA" id="ARBA00023157"/>
    </source>
</evidence>
<dbReference type="InterPro" id="IPR049883">
    <property type="entry name" value="NOTCH1_EGF-like"/>
</dbReference>
<keyword evidence="2" id="KW-0732">Signal</keyword>
<dbReference type="InterPro" id="IPR000152">
    <property type="entry name" value="EGF-type_Asp/Asn_hydroxyl_site"/>
</dbReference>
<dbReference type="PANTHER" id="PTHR24050">
    <property type="entry name" value="PA14 DOMAIN-CONTAINING PROTEIN"/>
    <property type="match status" value="1"/>
</dbReference>
<keyword evidence="3" id="KW-0677">Repeat</keyword>
<evidence type="ECO:0000256" key="5">
    <source>
        <dbReference type="PROSITE-ProRule" id="PRU00076"/>
    </source>
</evidence>
<dbReference type="PROSITE" id="PS01186">
    <property type="entry name" value="EGF_2"/>
    <property type="match status" value="2"/>
</dbReference>
<keyword evidence="4" id="KW-1015">Disulfide bond</keyword>
<gene>
    <name evidence="7" type="ORF">PEVE_00013088</name>
</gene>
<reference evidence="7 8" key="1">
    <citation type="submission" date="2022-05" db="EMBL/GenBank/DDBJ databases">
        <authorList>
            <consortium name="Genoscope - CEA"/>
            <person name="William W."/>
        </authorList>
    </citation>
    <scope>NUCLEOTIDE SEQUENCE [LARGE SCALE GENOMIC DNA]</scope>
</reference>
<dbReference type="InterPro" id="IPR052235">
    <property type="entry name" value="Nephronectin_domain"/>
</dbReference>
<dbReference type="InterPro" id="IPR018097">
    <property type="entry name" value="EGF_Ca-bd_CS"/>
</dbReference>
<evidence type="ECO:0000256" key="3">
    <source>
        <dbReference type="ARBA" id="ARBA00022737"/>
    </source>
</evidence>
<dbReference type="PANTHER" id="PTHR24050:SF28">
    <property type="entry name" value="UROMODULIN-LIKE"/>
    <property type="match status" value="1"/>
</dbReference>
<dbReference type="Proteomes" id="UP001159427">
    <property type="component" value="Unassembled WGS sequence"/>
</dbReference>
<dbReference type="PROSITE" id="PS50026">
    <property type="entry name" value="EGF_3"/>
    <property type="match status" value="2"/>
</dbReference>
<dbReference type="Gene3D" id="2.10.25.10">
    <property type="entry name" value="Laminin"/>
    <property type="match status" value="2"/>
</dbReference>
<evidence type="ECO:0000259" key="6">
    <source>
        <dbReference type="PROSITE" id="PS50026"/>
    </source>
</evidence>
<evidence type="ECO:0000256" key="2">
    <source>
        <dbReference type="ARBA" id="ARBA00022729"/>
    </source>
</evidence>
<dbReference type="PROSITE" id="PS01187">
    <property type="entry name" value="EGF_CA"/>
    <property type="match status" value="1"/>
</dbReference>
<dbReference type="CDD" id="cd00054">
    <property type="entry name" value="EGF_CA"/>
    <property type="match status" value="2"/>
</dbReference>
<dbReference type="SUPFAM" id="SSF57196">
    <property type="entry name" value="EGF/Laminin"/>
    <property type="match status" value="2"/>
</dbReference>
<comment type="caution">
    <text evidence="7">The sequence shown here is derived from an EMBL/GenBank/DDBJ whole genome shotgun (WGS) entry which is preliminary data.</text>
</comment>
<protein>
    <recommendedName>
        <fullName evidence="6">EGF-like domain-containing protein</fullName>
    </recommendedName>
</protein>